<organism evidence="3 4">
    <name type="scientific">Hyaloscypha bicolor E</name>
    <dbReference type="NCBI Taxonomy" id="1095630"/>
    <lineage>
        <taxon>Eukaryota</taxon>
        <taxon>Fungi</taxon>
        <taxon>Dikarya</taxon>
        <taxon>Ascomycota</taxon>
        <taxon>Pezizomycotina</taxon>
        <taxon>Leotiomycetes</taxon>
        <taxon>Helotiales</taxon>
        <taxon>Hyaloscyphaceae</taxon>
        <taxon>Hyaloscypha</taxon>
        <taxon>Hyaloscypha bicolor</taxon>
    </lineage>
</organism>
<feature type="region of interest" description="Disordered" evidence="2">
    <location>
        <begin position="92"/>
        <end position="111"/>
    </location>
</feature>
<feature type="region of interest" description="Disordered" evidence="2">
    <location>
        <begin position="1"/>
        <end position="30"/>
    </location>
</feature>
<keyword evidence="4" id="KW-1185">Reference proteome</keyword>
<evidence type="ECO:0000256" key="2">
    <source>
        <dbReference type="SAM" id="MobiDB-lite"/>
    </source>
</evidence>
<feature type="coiled-coil region" evidence="1">
    <location>
        <begin position="61"/>
        <end position="88"/>
    </location>
</feature>
<dbReference type="InParanoid" id="A0A2J6TUT8"/>
<sequence>MDQSTTRELGSGTQPLQAAPSGEYGPGGLYTPEIYWREEAESRQQAIDQQHVHVECLMQDNDFLRYQREDLLKQVKELRTQLQRQHAQTLLSEHAKVEARRSGVPNEAKSTQESGDLWVMIMQQRQRIEKLQRDQEKSDTALQRELEDTIINAEGWEEDARACQIERDEMAELLKIQQEKGKYVGRSSPEVLDRIKALEAENNLLVETCTNLTENPAPAEESSEGAAAEHAIAQEELDTMAKENEDLKARNGGLGVAKTELSQKISIGK</sequence>
<dbReference type="Proteomes" id="UP000235371">
    <property type="component" value="Unassembled WGS sequence"/>
</dbReference>
<evidence type="ECO:0000313" key="4">
    <source>
        <dbReference type="Proteomes" id="UP000235371"/>
    </source>
</evidence>
<dbReference type="AlphaFoldDB" id="A0A2J6TUT8"/>
<evidence type="ECO:0000313" key="3">
    <source>
        <dbReference type="EMBL" id="PMD66792.1"/>
    </source>
</evidence>
<feature type="coiled-coil region" evidence="1">
    <location>
        <begin position="195"/>
        <end position="250"/>
    </location>
</feature>
<dbReference type="GeneID" id="36578508"/>
<proteinExistence type="predicted"/>
<dbReference type="OrthoDB" id="10441110at2759"/>
<reference evidence="3 4" key="1">
    <citation type="submission" date="2016-04" db="EMBL/GenBank/DDBJ databases">
        <title>A degradative enzymes factory behind the ericoid mycorrhizal symbiosis.</title>
        <authorList>
            <consortium name="DOE Joint Genome Institute"/>
            <person name="Martino E."/>
            <person name="Morin E."/>
            <person name="Grelet G."/>
            <person name="Kuo A."/>
            <person name="Kohler A."/>
            <person name="Daghino S."/>
            <person name="Barry K."/>
            <person name="Choi C."/>
            <person name="Cichocki N."/>
            <person name="Clum A."/>
            <person name="Copeland A."/>
            <person name="Hainaut M."/>
            <person name="Haridas S."/>
            <person name="Labutti K."/>
            <person name="Lindquist E."/>
            <person name="Lipzen A."/>
            <person name="Khouja H.-R."/>
            <person name="Murat C."/>
            <person name="Ohm R."/>
            <person name="Olson A."/>
            <person name="Spatafora J."/>
            <person name="Veneault-Fourrey C."/>
            <person name="Henrissat B."/>
            <person name="Grigoriev I."/>
            <person name="Martin F."/>
            <person name="Perotto S."/>
        </authorList>
    </citation>
    <scope>NUCLEOTIDE SEQUENCE [LARGE SCALE GENOMIC DNA]</scope>
    <source>
        <strain evidence="3 4">E</strain>
    </source>
</reference>
<protein>
    <submittedName>
        <fullName evidence="3">Uncharacterized protein</fullName>
    </submittedName>
</protein>
<accession>A0A2J6TUT8</accession>
<dbReference type="EMBL" id="KZ613743">
    <property type="protein sequence ID" value="PMD66792.1"/>
    <property type="molecule type" value="Genomic_DNA"/>
</dbReference>
<dbReference type="RefSeq" id="XP_024743696.1">
    <property type="nucleotide sequence ID" value="XM_024870426.1"/>
</dbReference>
<keyword evidence="1" id="KW-0175">Coiled coil</keyword>
<name>A0A2J6TUT8_9HELO</name>
<evidence type="ECO:0000256" key="1">
    <source>
        <dbReference type="SAM" id="Coils"/>
    </source>
</evidence>
<gene>
    <name evidence="3" type="ORF">K444DRAFT_126187</name>
</gene>
<feature type="compositionally biased region" description="Polar residues" evidence="2">
    <location>
        <begin position="1"/>
        <end position="16"/>
    </location>
</feature>